<evidence type="ECO:0000256" key="1">
    <source>
        <dbReference type="SAM" id="MobiDB-lite"/>
    </source>
</evidence>
<reference evidence="3" key="2">
    <citation type="journal article" date="2008" name="Nucleic Acids Res.">
        <title>The rice annotation project database (RAP-DB): 2008 update.</title>
        <authorList>
            <consortium name="The rice annotation project (RAP)"/>
        </authorList>
    </citation>
    <scope>GENOME REANNOTATION</scope>
    <source>
        <strain evidence="3">cv. Nipponbare</strain>
    </source>
</reference>
<proteinExistence type="predicted"/>
<organism evidence="2 3">
    <name type="scientific">Oryza sativa subsp. japonica</name>
    <name type="common">Rice</name>
    <dbReference type="NCBI Taxonomy" id="39947"/>
    <lineage>
        <taxon>Eukaryota</taxon>
        <taxon>Viridiplantae</taxon>
        <taxon>Streptophyta</taxon>
        <taxon>Embryophyta</taxon>
        <taxon>Tracheophyta</taxon>
        <taxon>Spermatophyta</taxon>
        <taxon>Magnoliopsida</taxon>
        <taxon>Liliopsida</taxon>
        <taxon>Poales</taxon>
        <taxon>Poaceae</taxon>
        <taxon>BOP clade</taxon>
        <taxon>Oryzoideae</taxon>
        <taxon>Oryzeae</taxon>
        <taxon>Oryzinae</taxon>
        <taxon>Oryza</taxon>
        <taxon>Oryza sativa</taxon>
    </lineage>
</organism>
<feature type="region of interest" description="Disordered" evidence="1">
    <location>
        <begin position="1"/>
        <end position="37"/>
    </location>
</feature>
<evidence type="ECO:0000313" key="3">
    <source>
        <dbReference type="Proteomes" id="UP000000763"/>
    </source>
</evidence>
<dbReference type="AlphaFoldDB" id="Q6AVI6"/>
<sequence length="323" mass="33971">MASASPALRMPARLLSSSVNGPVPPPGAPPPEDLERHGVPVLDVRQVLGGRHARASPLSRHPFDTGLPDRLQPHMASTSITDRRRHAPPERRRRRLLLAGGVRVVRRDRLGGLRRGRSPQRQAGADEVAVGAAEREAAPAGVRDGALVAAEDVPVAAPVGEAGEGEVVAVRRQRGLAAVQCRGCMHADAGRVGQLHHGCHVISLTPPLSLALLFYGQAGWRLGRRPLGRGGRGGGGVASSCRIPSLKFPSLWESKRQRGGVRSCAVERKAALIALGAVMASERERGGGGVVLLPEEARRGANLPLPHPNMWGPCGSHADSAVT</sequence>
<feature type="compositionally biased region" description="Pro residues" evidence="1">
    <location>
        <begin position="22"/>
        <end position="31"/>
    </location>
</feature>
<dbReference type="EMBL" id="AC097277">
    <property type="protein sequence ID" value="AAT81730.1"/>
    <property type="molecule type" value="Genomic_DNA"/>
</dbReference>
<feature type="compositionally biased region" description="Basic residues" evidence="1">
    <location>
        <begin position="83"/>
        <end position="94"/>
    </location>
</feature>
<accession>Q6AVI6</accession>
<name>Q6AVI6_ORYSJ</name>
<gene>
    <name evidence="2" type="primary">OSJNBa0022C08.22</name>
</gene>
<reference evidence="3" key="1">
    <citation type="journal article" date="2005" name="Nature">
        <title>The map-based sequence of the rice genome.</title>
        <authorList>
            <consortium name="International rice genome sequencing project (IRGSP)"/>
            <person name="Matsumoto T."/>
            <person name="Wu J."/>
            <person name="Kanamori H."/>
            <person name="Katayose Y."/>
            <person name="Fujisawa M."/>
            <person name="Namiki N."/>
            <person name="Mizuno H."/>
            <person name="Yamamoto K."/>
            <person name="Antonio B.A."/>
            <person name="Baba T."/>
            <person name="Sakata K."/>
            <person name="Nagamura Y."/>
            <person name="Aoki H."/>
            <person name="Arikawa K."/>
            <person name="Arita K."/>
            <person name="Bito T."/>
            <person name="Chiden Y."/>
            <person name="Fujitsuka N."/>
            <person name="Fukunaka R."/>
            <person name="Hamada M."/>
            <person name="Harada C."/>
            <person name="Hayashi A."/>
            <person name="Hijishita S."/>
            <person name="Honda M."/>
            <person name="Hosokawa S."/>
            <person name="Ichikawa Y."/>
            <person name="Idonuma A."/>
            <person name="Iijima M."/>
            <person name="Ikeda M."/>
            <person name="Ikeno M."/>
            <person name="Ito K."/>
            <person name="Ito S."/>
            <person name="Ito T."/>
            <person name="Ito Y."/>
            <person name="Ito Y."/>
            <person name="Iwabuchi A."/>
            <person name="Kamiya K."/>
            <person name="Karasawa W."/>
            <person name="Kurita K."/>
            <person name="Katagiri S."/>
            <person name="Kikuta A."/>
            <person name="Kobayashi H."/>
            <person name="Kobayashi N."/>
            <person name="Machita K."/>
            <person name="Maehara T."/>
            <person name="Masukawa M."/>
            <person name="Mizubayashi T."/>
            <person name="Mukai Y."/>
            <person name="Nagasaki H."/>
            <person name="Nagata Y."/>
            <person name="Naito S."/>
            <person name="Nakashima M."/>
            <person name="Nakama Y."/>
            <person name="Nakamichi Y."/>
            <person name="Nakamura M."/>
            <person name="Meguro A."/>
            <person name="Negishi M."/>
            <person name="Ohta I."/>
            <person name="Ohta T."/>
            <person name="Okamoto M."/>
            <person name="Ono N."/>
            <person name="Saji S."/>
            <person name="Sakaguchi M."/>
            <person name="Sakai K."/>
            <person name="Shibata M."/>
            <person name="Shimokawa T."/>
            <person name="Song J."/>
            <person name="Takazaki Y."/>
            <person name="Terasawa K."/>
            <person name="Tsugane M."/>
            <person name="Tsuji K."/>
            <person name="Ueda S."/>
            <person name="Waki K."/>
            <person name="Yamagata H."/>
            <person name="Yamamoto M."/>
            <person name="Yamamoto S."/>
            <person name="Yamane H."/>
            <person name="Yoshiki S."/>
            <person name="Yoshihara R."/>
            <person name="Yukawa K."/>
            <person name="Zhong H."/>
            <person name="Yano M."/>
            <person name="Yuan Q."/>
            <person name="Ouyang S."/>
            <person name="Liu J."/>
            <person name="Jones K.M."/>
            <person name="Gansberger K."/>
            <person name="Moffat K."/>
            <person name="Hill J."/>
            <person name="Bera J."/>
            <person name="Fadrosh D."/>
            <person name="Jin S."/>
            <person name="Johri S."/>
            <person name="Kim M."/>
            <person name="Overton L."/>
            <person name="Reardon M."/>
            <person name="Tsitrin T."/>
            <person name="Vuong H."/>
            <person name="Weaver B."/>
            <person name="Ciecko A."/>
            <person name="Tallon L."/>
            <person name="Jackson J."/>
            <person name="Pai G."/>
            <person name="Aken S.V."/>
            <person name="Utterback T."/>
            <person name="Reidmuller S."/>
            <person name="Feldblyum T."/>
            <person name="Hsiao J."/>
            <person name="Zismann V."/>
            <person name="Iobst S."/>
            <person name="de Vazeille A.R."/>
            <person name="Buell C.R."/>
            <person name="Ying K."/>
            <person name="Li Y."/>
            <person name="Lu T."/>
            <person name="Huang Y."/>
            <person name="Zhao Q."/>
            <person name="Feng Q."/>
            <person name="Zhang L."/>
            <person name="Zhu J."/>
            <person name="Weng Q."/>
            <person name="Mu J."/>
            <person name="Lu Y."/>
            <person name="Fan D."/>
            <person name="Liu Y."/>
            <person name="Guan J."/>
            <person name="Zhang Y."/>
            <person name="Yu S."/>
            <person name="Liu X."/>
            <person name="Zhang Y."/>
            <person name="Hong G."/>
            <person name="Han B."/>
            <person name="Choisne N."/>
            <person name="Demange N."/>
            <person name="Orjeda G."/>
            <person name="Samain S."/>
            <person name="Cattolico L."/>
            <person name="Pelletier E."/>
            <person name="Couloux A."/>
            <person name="Segurens B."/>
            <person name="Wincker P."/>
            <person name="D'Hont A."/>
            <person name="Scarpelli C."/>
            <person name="Weissenbach J."/>
            <person name="Salanoubat M."/>
            <person name="Quetier F."/>
            <person name="Yu Y."/>
            <person name="Kim H.R."/>
            <person name="Rambo T."/>
            <person name="Currie J."/>
            <person name="Collura K."/>
            <person name="Luo M."/>
            <person name="Yang T."/>
            <person name="Ammiraju J.S.S."/>
            <person name="Engler F."/>
            <person name="Soderlund C."/>
            <person name="Wing R.A."/>
            <person name="Palmer L.E."/>
            <person name="de la Bastide M."/>
            <person name="Spiegel L."/>
            <person name="Nascimento L."/>
            <person name="Zutavern T."/>
            <person name="O'Shaughnessy A."/>
            <person name="Dike S."/>
            <person name="Dedhia N."/>
            <person name="Preston R."/>
            <person name="Balija V."/>
            <person name="McCombie W.R."/>
            <person name="Chow T."/>
            <person name="Chen H."/>
            <person name="Chung M."/>
            <person name="Chen C."/>
            <person name="Shaw J."/>
            <person name="Wu H."/>
            <person name="Hsiao K."/>
            <person name="Chao Y."/>
            <person name="Chu M."/>
            <person name="Cheng C."/>
            <person name="Hour A."/>
            <person name="Lee P."/>
            <person name="Lin S."/>
            <person name="Lin Y."/>
            <person name="Liou J."/>
            <person name="Liu S."/>
            <person name="Hsing Y."/>
            <person name="Raghuvanshi S."/>
            <person name="Mohanty A."/>
            <person name="Bharti A.K."/>
            <person name="Gaur A."/>
            <person name="Gupta V."/>
            <person name="Kumar D."/>
            <person name="Ravi V."/>
            <person name="Vij S."/>
            <person name="Kapur A."/>
            <person name="Khurana P."/>
            <person name="Khurana P."/>
            <person name="Khurana J.P."/>
            <person name="Tyagi A.K."/>
            <person name="Gaikwad K."/>
            <person name="Singh A."/>
            <person name="Dalal V."/>
            <person name="Srivastava S."/>
            <person name="Dixit A."/>
            <person name="Pal A.K."/>
            <person name="Ghazi I.A."/>
            <person name="Yadav M."/>
            <person name="Pandit A."/>
            <person name="Bhargava A."/>
            <person name="Sureshbabu K."/>
            <person name="Batra K."/>
            <person name="Sharma T.R."/>
            <person name="Mohapatra T."/>
            <person name="Singh N.K."/>
            <person name="Messing J."/>
            <person name="Nelson A.B."/>
            <person name="Fuks G."/>
            <person name="Kavchok S."/>
            <person name="Keizer G."/>
            <person name="Linton E."/>
            <person name="Llaca V."/>
            <person name="Song R."/>
            <person name="Tanyolac B."/>
            <person name="Young S."/>
            <person name="Ho-Il K."/>
            <person name="Hahn J.H."/>
            <person name="Sangsakoo G."/>
            <person name="Vanavichit A."/>
            <person name="de Mattos Luiz.A.T."/>
            <person name="Zimmer P.D."/>
            <person name="Malone G."/>
            <person name="Dellagostin O."/>
            <person name="de Oliveira A.C."/>
            <person name="Bevan M."/>
            <person name="Bancroft I."/>
            <person name="Minx P."/>
            <person name="Cordum H."/>
            <person name="Wilson R."/>
            <person name="Cheng Z."/>
            <person name="Jin W."/>
            <person name="Jiang J."/>
            <person name="Leong S.A."/>
            <person name="Iwama H."/>
            <person name="Gojobori T."/>
            <person name="Itoh T."/>
            <person name="Niimura Y."/>
            <person name="Fujii Y."/>
            <person name="Habara T."/>
            <person name="Sakai H."/>
            <person name="Sato Y."/>
            <person name="Wilson G."/>
            <person name="Kumar K."/>
            <person name="McCouch S."/>
            <person name="Juretic N."/>
            <person name="Hoen D."/>
            <person name="Wright S."/>
            <person name="Bruskiewich R."/>
            <person name="Bureau T."/>
            <person name="Miyao A."/>
            <person name="Hirochika H."/>
            <person name="Nishikawa T."/>
            <person name="Kadowaki K."/>
            <person name="Sugiura M."/>
            <person name="Burr B."/>
            <person name="Sasaki T."/>
        </authorList>
    </citation>
    <scope>NUCLEOTIDE SEQUENCE [LARGE SCALE GENOMIC DNA]</scope>
    <source>
        <strain evidence="3">cv. Nipponbare</strain>
    </source>
</reference>
<feature type="region of interest" description="Disordered" evidence="1">
    <location>
        <begin position="51"/>
        <end position="94"/>
    </location>
</feature>
<evidence type="ECO:0000313" key="2">
    <source>
        <dbReference type="EMBL" id="AAT81730.1"/>
    </source>
</evidence>
<dbReference type="Proteomes" id="UP000000763">
    <property type="component" value="Chromosome 3"/>
</dbReference>
<protein>
    <submittedName>
        <fullName evidence="2">Uncharacterized protein</fullName>
    </submittedName>
</protein>